<dbReference type="Proteomes" id="UP000245647">
    <property type="component" value="Unassembled WGS sequence"/>
</dbReference>
<comment type="similarity">
    <text evidence="1 2">Belongs to the UPF0102 family.</text>
</comment>
<dbReference type="RefSeq" id="WP_109417036.1">
    <property type="nucleotide sequence ID" value="NZ_QEAS01000014.1"/>
</dbReference>
<evidence type="ECO:0000313" key="4">
    <source>
        <dbReference type="Proteomes" id="UP000245647"/>
    </source>
</evidence>
<name>A0A2U2PDQ1_9SPHI</name>
<dbReference type="PANTHER" id="PTHR34039">
    <property type="entry name" value="UPF0102 PROTEIN YRAN"/>
    <property type="match status" value="1"/>
</dbReference>
<proteinExistence type="inferred from homology"/>
<evidence type="ECO:0000313" key="3">
    <source>
        <dbReference type="EMBL" id="PWG79493.1"/>
    </source>
</evidence>
<evidence type="ECO:0000256" key="1">
    <source>
        <dbReference type="ARBA" id="ARBA00006738"/>
    </source>
</evidence>
<dbReference type="OrthoDB" id="9802516at2"/>
<dbReference type="InterPro" id="IPR011856">
    <property type="entry name" value="tRNA_endonuc-like_dom_sf"/>
</dbReference>
<dbReference type="InterPro" id="IPR011335">
    <property type="entry name" value="Restrct_endonuc-II-like"/>
</dbReference>
<evidence type="ECO:0000256" key="2">
    <source>
        <dbReference type="HAMAP-Rule" id="MF_00048"/>
    </source>
</evidence>
<dbReference type="Gene3D" id="3.40.1350.10">
    <property type="match status" value="1"/>
</dbReference>
<dbReference type="PANTHER" id="PTHR34039:SF1">
    <property type="entry name" value="UPF0102 PROTEIN YRAN"/>
    <property type="match status" value="1"/>
</dbReference>
<keyword evidence="4" id="KW-1185">Reference proteome</keyword>
<sequence length="120" mass="14130">MAVHNDLGHRGEAIAAQFLMDKGFRILHTNWLYGKAEVDIIAAYDRYIIFVEVKTRSSTDFGQPEEFVSPSKQRRLQWAAEGYIYQAQYKGEIRFDIVSVLFDMRGRYTVRHIEDAFWDF</sequence>
<dbReference type="CDD" id="cd20736">
    <property type="entry name" value="PoNe_Nuclease"/>
    <property type="match status" value="1"/>
</dbReference>
<dbReference type="Pfam" id="PF02021">
    <property type="entry name" value="UPF0102"/>
    <property type="match status" value="1"/>
</dbReference>
<dbReference type="HAMAP" id="MF_00048">
    <property type="entry name" value="UPF0102"/>
    <property type="match status" value="1"/>
</dbReference>
<dbReference type="SUPFAM" id="SSF52980">
    <property type="entry name" value="Restriction endonuclease-like"/>
    <property type="match status" value="1"/>
</dbReference>
<comment type="caution">
    <text evidence="3">The sequence shown here is derived from an EMBL/GenBank/DDBJ whole genome shotgun (WGS) entry which is preliminary data.</text>
</comment>
<organism evidence="3 4">
    <name type="scientific">Pararcticibacter amylolyticus</name>
    <dbReference type="NCBI Taxonomy" id="2173175"/>
    <lineage>
        <taxon>Bacteria</taxon>
        <taxon>Pseudomonadati</taxon>
        <taxon>Bacteroidota</taxon>
        <taxon>Sphingobacteriia</taxon>
        <taxon>Sphingobacteriales</taxon>
        <taxon>Sphingobacteriaceae</taxon>
        <taxon>Pararcticibacter</taxon>
    </lineage>
</organism>
<dbReference type="NCBIfam" id="NF009154">
    <property type="entry name" value="PRK12497.3-3"/>
    <property type="match status" value="1"/>
</dbReference>
<dbReference type="GO" id="GO:0003676">
    <property type="term" value="F:nucleic acid binding"/>
    <property type="evidence" value="ECO:0007669"/>
    <property type="project" value="InterPro"/>
</dbReference>
<accession>A0A2U2PDQ1</accession>
<protein>
    <recommendedName>
        <fullName evidence="2">UPF0102 protein DDR33_17215</fullName>
    </recommendedName>
</protein>
<reference evidence="3 4" key="1">
    <citation type="submission" date="2018-04" db="EMBL/GenBank/DDBJ databases">
        <title>Pedobacter chongqingensis sp. nov., isolated from a rottenly hemp rope.</title>
        <authorList>
            <person name="Cai Y."/>
        </authorList>
    </citation>
    <scope>NUCLEOTIDE SEQUENCE [LARGE SCALE GENOMIC DNA]</scope>
    <source>
        <strain evidence="3 4">FJ4-8</strain>
    </source>
</reference>
<dbReference type="InterPro" id="IPR003509">
    <property type="entry name" value="UPF0102_YraN-like"/>
</dbReference>
<dbReference type="AlphaFoldDB" id="A0A2U2PDQ1"/>
<dbReference type="EMBL" id="QEAS01000014">
    <property type="protein sequence ID" value="PWG79493.1"/>
    <property type="molecule type" value="Genomic_DNA"/>
</dbReference>
<gene>
    <name evidence="3" type="ORF">DDR33_17215</name>
</gene>